<sequence length="207" mass="23405">MKRSLWLSIAVAILLVAGCSKDKAEQKPIEAEEKNPSDIEVDHGELNEQDTSDEGADQTIEAERKPPLFDMENGNLIVYGLKLGDTPSTAEEIWGVPEILEEENTIHGETYHYYPNMDMTVGYYEEKLSSLAVDADEEDLQEITDKFQGDHYHTPEGDAEFFFEPDTGQLLIYGTANSVDGDAELRLLMSDENFFYYVDEGIYEKVN</sequence>
<feature type="region of interest" description="Disordered" evidence="1">
    <location>
        <begin position="22"/>
        <end position="57"/>
    </location>
</feature>
<dbReference type="EMBL" id="JBHSNP010000027">
    <property type="protein sequence ID" value="MFC5604185.1"/>
    <property type="molecule type" value="Genomic_DNA"/>
</dbReference>
<dbReference type="Proteomes" id="UP001596071">
    <property type="component" value="Unassembled WGS sequence"/>
</dbReference>
<dbReference type="PROSITE" id="PS51257">
    <property type="entry name" value="PROKAR_LIPOPROTEIN"/>
    <property type="match status" value="1"/>
</dbReference>
<protein>
    <recommendedName>
        <fullName evidence="4">Lipoprotein</fullName>
    </recommendedName>
</protein>
<evidence type="ECO:0000256" key="1">
    <source>
        <dbReference type="SAM" id="MobiDB-lite"/>
    </source>
</evidence>
<name>A0ABW0U1Z0_9BACL</name>
<organism evidence="2 3">
    <name type="scientific">Sporosarcina koreensis</name>
    <dbReference type="NCBI Taxonomy" id="334735"/>
    <lineage>
        <taxon>Bacteria</taxon>
        <taxon>Bacillati</taxon>
        <taxon>Bacillota</taxon>
        <taxon>Bacilli</taxon>
        <taxon>Bacillales</taxon>
        <taxon>Caryophanaceae</taxon>
        <taxon>Sporosarcina</taxon>
    </lineage>
</organism>
<evidence type="ECO:0000313" key="3">
    <source>
        <dbReference type="Proteomes" id="UP001596071"/>
    </source>
</evidence>
<evidence type="ECO:0008006" key="4">
    <source>
        <dbReference type="Google" id="ProtNLM"/>
    </source>
</evidence>
<comment type="caution">
    <text evidence="2">The sequence shown here is derived from an EMBL/GenBank/DDBJ whole genome shotgun (WGS) entry which is preliminary data.</text>
</comment>
<feature type="compositionally biased region" description="Acidic residues" evidence="1">
    <location>
        <begin position="47"/>
        <end position="56"/>
    </location>
</feature>
<feature type="compositionally biased region" description="Basic and acidic residues" evidence="1">
    <location>
        <begin position="22"/>
        <end position="46"/>
    </location>
</feature>
<dbReference type="RefSeq" id="WP_381445682.1">
    <property type="nucleotide sequence ID" value="NZ_JBHSNP010000027.1"/>
</dbReference>
<keyword evidence="3" id="KW-1185">Reference proteome</keyword>
<reference evidence="3" key="1">
    <citation type="journal article" date="2019" name="Int. J. Syst. Evol. Microbiol.">
        <title>The Global Catalogue of Microorganisms (GCM) 10K type strain sequencing project: providing services to taxonomists for standard genome sequencing and annotation.</title>
        <authorList>
            <consortium name="The Broad Institute Genomics Platform"/>
            <consortium name="The Broad Institute Genome Sequencing Center for Infectious Disease"/>
            <person name="Wu L."/>
            <person name="Ma J."/>
        </authorList>
    </citation>
    <scope>NUCLEOTIDE SEQUENCE [LARGE SCALE GENOMIC DNA]</scope>
    <source>
        <strain evidence="3">KACC 11299</strain>
    </source>
</reference>
<gene>
    <name evidence="2" type="ORF">ACFPTP_13230</name>
</gene>
<proteinExistence type="predicted"/>
<evidence type="ECO:0000313" key="2">
    <source>
        <dbReference type="EMBL" id="MFC5604185.1"/>
    </source>
</evidence>
<accession>A0ABW0U1Z0</accession>